<feature type="region of interest" description="Disordered" evidence="1">
    <location>
        <begin position="1"/>
        <end position="21"/>
    </location>
</feature>
<evidence type="ECO:0000256" key="1">
    <source>
        <dbReference type="SAM" id="MobiDB-lite"/>
    </source>
</evidence>
<sequence>MSHVVTIEEPQAKPQVSQTRCGERSGDWGKVSSSRTYDFLYELTLLLRLLKKFMKILMLLERIAISILKGLSFHSTNRCHSMLFLEQPRWSHIYFLLLLLSTHPPFQSTPWALRLIIVMPKFKQIRILQNM</sequence>
<comment type="caution">
    <text evidence="2">The sequence shown here is derived from an EMBL/GenBank/DDBJ whole genome shotgun (WGS) entry which is preliminary data.</text>
</comment>
<dbReference type="Proteomes" id="UP000585614">
    <property type="component" value="Unassembled WGS sequence"/>
</dbReference>
<evidence type="ECO:0000313" key="3">
    <source>
        <dbReference type="Proteomes" id="UP000585614"/>
    </source>
</evidence>
<protein>
    <submittedName>
        <fullName evidence="2">Uncharacterized protein</fullName>
    </submittedName>
</protein>
<dbReference type="AlphaFoldDB" id="A0A7J8AFZ2"/>
<dbReference type="EMBL" id="JACAGC010000002">
    <property type="protein sequence ID" value="KAF6384970.1"/>
    <property type="molecule type" value="Genomic_DNA"/>
</dbReference>
<name>A0A7J8AFZ2_RHIFE</name>
<organism evidence="2 3">
    <name type="scientific">Rhinolophus ferrumequinum</name>
    <name type="common">Greater horseshoe bat</name>
    <dbReference type="NCBI Taxonomy" id="59479"/>
    <lineage>
        <taxon>Eukaryota</taxon>
        <taxon>Metazoa</taxon>
        <taxon>Chordata</taxon>
        <taxon>Craniata</taxon>
        <taxon>Vertebrata</taxon>
        <taxon>Euteleostomi</taxon>
        <taxon>Mammalia</taxon>
        <taxon>Eutheria</taxon>
        <taxon>Laurasiatheria</taxon>
        <taxon>Chiroptera</taxon>
        <taxon>Yinpterochiroptera</taxon>
        <taxon>Rhinolophoidea</taxon>
        <taxon>Rhinolophidae</taxon>
        <taxon>Rhinolophinae</taxon>
        <taxon>Rhinolophus</taxon>
    </lineage>
</organism>
<accession>A0A7J8AFZ2</accession>
<evidence type="ECO:0000313" key="2">
    <source>
        <dbReference type="EMBL" id="KAF6384970.1"/>
    </source>
</evidence>
<gene>
    <name evidence="2" type="ORF">mRhiFer1_008828</name>
</gene>
<proteinExistence type="predicted"/>
<reference evidence="2 3" key="1">
    <citation type="journal article" date="2020" name="Nature">
        <title>Six reference-quality genomes reveal evolution of bat adaptations.</title>
        <authorList>
            <person name="Jebb D."/>
            <person name="Huang Z."/>
            <person name="Pippel M."/>
            <person name="Hughes G.M."/>
            <person name="Lavrichenko K."/>
            <person name="Devanna P."/>
            <person name="Winkler S."/>
            <person name="Jermiin L.S."/>
            <person name="Skirmuntt E.C."/>
            <person name="Katzourakis A."/>
            <person name="Burkitt-Gray L."/>
            <person name="Ray D.A."/>
            <person name="Sullivan K.A.M."/>
            <person name="Roscito J.G."/>
            <person name="Kirilenko B.M."/>
            <person name="Davalos L.M."/>
            <person name="Corthals A.P."/>
            <person name="Power M.L."/>
            <person name="Jones G."/>
            <person name="Ransome R.D."/>
            <person name="Dechmann D.K.N."/>
            <person name="Locatelli A.G."/>
            <person name="Puechmaille S.J."/>
            <person name="Fedrigo O."/>
            <person name="Jarvis E.D."/>
            <person name="Hiller M."/>
            <person name="Vernes S.C."/>
            <person name="Myers E.W."/>
            <person name="Teeling E.C."/>
        </authorList>
    </citation>
    <scope>NUCLEOTIDE SEQUENCE [LARGE SCALE GENOMIC DNA]</scope>
    <source>
        <strain evidence="2">MRhiFer1</strain>
        <tissue evidence="2">Lung</tissue>
    </source>
</reference>